<dbReference type="InterPro" id="IPR051940">
    <property type="entry name" value="Chitin_bind-dev_reg"/>
</dbReference>
<dbReference type="SUPFAM" id="SSF57625">
    <property type="entry name" value="Invertebrate chitin-binding proteins"/>
    <property type="match status" value="2"/>
</dbReference>
<dbReference type="Gene3D" id="2.170.140.10">
    <property type="entry name" value="Chitin binding domain"/>
    <property type="match status" value="2"/>
</dbReference>
<keyword evidence="2" id="KW-0732">Signal</keyword>
<evidence type="ECO:0000256" key="3">
    <source>
        <dbReference type="ARBA" id="ARBA00022737"/>
    </source>
</evidence>
<keyword evidence="8" id="KW-1185">Reference proteome</keyword>
<dbReference type="PROSITE" id="PS50940">
    <property type="entry name" value="CHIT_BIND_II"/>
    <property type="match status" value="2"/>
</dbReference>
<reference evidence="7 8" key="1">
    <citation type="submission" date="2019-05" db="EMBL/GenBank/DDBJ databases">
        <title>Another draft genome of Portunus trituberculatus and its Hox gene families provides insights of decapod evolution.</title>
        <authorList>
            <person name="Jeong J.-H."/>
            <person name="Song I."/>
            <person name="Kim S."/>
            <person name="Choi T."/>
            <person name="Kim D."/>
            <person name="Ryu S."/>
            <person name="Kim W."/>
        </authorList>
    </citation>
    <scope>NUCLEOTIDE SEQUENCE [LARGE SCALE GENOMIC DNA]</scope>
    <source>
        <tissue evidence="7">Muscle</tissue>
    </source>
</reference>
<keyword evidence="4" id="KW-1015">Disulfide bond</keyword>
<dbReference type="PANTHER" id="PTHR23301:SF107">
    <property type="entry name" value="LD20793P"/>
    <property type="match status" value="1"/>
</dbReference>
<evidence type="ECO:0000259" key="6">
    <source>
        <dbReference type="PROSITE" id="PS50940"/>
    </source>
</evidence>
<dbReference type="GO" id="GO:0005576">
    <property type="term" value="C:extracellular region"/>
    <property type="evidence" value="ECO:0007669"/>
    <property type="project" value="InterPro"/>
</dbReference>
<evidence type="ECO:0000313" key="7">
    <source>
        <dbReference type="EMBL" id="MPC78900.1"/>
    </source>
</evidence>
<dbReference type="Pfam" id="PF01607">
    <property type="entry name" value="CBM_14"/>
    <property type="match status" value="2"/>
</dbReference>
<dbReference type="PANTHER" id="PTHR23301">
    <property type="entry name" value="CHITIN BINDING PERITROPHIN-A"/>
    <property type="match status" value="1"/>
</dbReference>
<organism evidence="7 8">
    <name type="scientific">Portunus trituberculatus</name>
    <name type="common">Swimming crab</name>
    <name type="synonym">Neptunus trituberculatus</name>
    <dbReference type="NCBI Taxonomy" id="210409"/>
    <lineage>
        <taxon>Eukaryota</taxon>
        <taxon>Metazoa</taxon>
        <taxon>Ecdysozoa</taxon>
        <taxon>Arthropoda</taxon>
        <taxon>Crustacea</taxon>
        <taxon>Multicrustacea</taxon>
        <taxon>Malacostraca</taxon>
        <taxon>Eumalacostraca</taxon>
        <taxon>Eucarida</taxon>
        <taxon>Decapoda</taxon>
        <taxon>Pleocyemata</taxon>
        <taxon>Brachyura</taxon>
        <taxon>Eubrachyura</taxon>
        <taxon>Portunoidea</taxon>
        <taxon>Portunidae</taxon>
        <taxon>Portuninae</taxon>
        <taxon>Portunus</taxon>
    </lineage>
</organism>
<keyword evidence="1" id="KW-0147">Chitin-binding</keyword>
<gene>
    <name evidence="7" type="ORF">E2C01_073405</name>
</gene>
<dbReference type="OrthoDB" id="439917at2759"/>
<dbReference type="EMBL" id="VSRR010049670">
    <property type="protein sequence ID" value="MPC78900.1"/>
    <property type="molecule type" value="Genomic_DNA"/>
</dbReference>
<evidence type="ECO:0000256" key="1">
    <source>
        <dbReference type="ARBA" id="ARBA00022669"/>
    </source>
</evidence>
<dbReference type="Proteomes" id="UP000324222">
    <property type="component" value="Unassembled WGS sequence"/>
</dbReference>
<sequence>MYYIILNSSNSVSGLTIACPPKGVYHYPKVGTTYDQYLRCVEGQLSHHTCPEGLVFKRKTDGKHFPCEYPENVVFPKSSRFSCPVGLSSGLRWKKETLHPSPHSCREFYVCVGGVPKRQLCHLGKVFSEKISACAQPQDVPGW</sequence>
<dbReference type="AlphaFoldDB" id="A0A5B7I2W7"/>
<name>A0A5B7I2W7_PORTR</name>
<dbReference type="SMART" id="SM00494">
    <property type="entry name" value="ChtBD2"/>
    <property type="match status" value="2"/>
</dbReference>
<feature type="domain" description="Chitin-binding type-2" evidence="6">
    <location>
        <begin position="16"/>
        <end position="77"/>
    </location>
</feature>
<evidence type="ECO:0000313" key="8">
    <source>
        <dbReference type="Proteomes" id="UP000324222"/>
    </source>
</evidence>
<evidence type="ECO:0000256" key="2">
    <source>
        <dbReference type="ARBA" id="ARBA00022729"/>
    </source>
</evidence>
<comment type="caution">
    <text evidence="7">The sequence shown here is derived from an EMBL/GenBank/DDBJ whole genome shotgun (WGS) entry which is preliminary data.</text>
</comment>
<evidence type="ECO:0000256" key="5">
    <source>
        <dbReference type="ARBA" id="ARBA00023180"/>
    </source>
</evidence>
<proteinExistence type="predicted"/>
<dbReference type="InterPro" id="IPR002557">
    <property type="entry name" value="Chitin-bd_dom"/>
</dbReference>
<protein>
    <recommendedName>
        <fullName evidence="6">Chitin-binding type-2 domain-containing protein</fullName>
    </recommendedName>
</protein>
<keyword evidence="3" id="KW-0677">Repeat</keyword>
<dbReference type="GO" id="GO:0008061">
    <property type="term" value="F:chitin binding"/>
    <property type="evidence" value="ECO:0007669"/>
    <property type="project" value="UniProtKB-KW"/>
</dbReference>
<dbReference type="InterPro" id="IPR036508">
    <property type="entry name" value="Chitin-bd_dom_sf"/>
</dbReference>
<evidence type="ECO:0000256" key="4">
    <source>
        <dbReference type="ARBA" id="ARBA00023157"/>
    </source>
</evidence>
<keyword evidence="5" id="KW-0325">Glycoprotein</keyword>
<accession>A0A5B7I2W7</accession>
<feature type="domain" description="Chitin-binding type-2" evidence="6">
    <location>
        <begin position="80"/>
        <end position="143"/>
    </location>
</feature>